<proteinExistence type="predicted"/>
<dbReference type="EMBL" id="CAJNOH010005871">
    <property type="protein sequence ID" value="CAF1412886.1"/>
    <property type="molecule type" value="Genomic_DNA"/>
</dbReference>
<gene>
    <name evidence="2" type="ORF">JXQ802_LOCUS51414</name>
    <name evidence="1" type="ORF">PYM288_LOCUS35172</name>
</gene>
<protein>
    <submittedName>
        <fullName evidence="2">Uncharacterized protein</fullName>
    </submittedName>
</protein>
<evidence type="ECO:0000313" key="2">
    <source>
        <dbReference type="EMBL" id="CAF1627930.1"/>
    </source>
</evidence>
<name>A0A816CUL0_9BILA</name>
<comment type="caution">
    <text evidence="2">The sequence shown here is derived from an EMBL/GenBank/DDBJ whole genome shotgun (WGS) entry which is preliminary data.</text>
</comment>
<dbReference type="Proteomes" id="UP000663854">
    <property type="component" value="Unassembled WGS sequence"/>
</dbReference>
<evidence type="ECO:0000313" key="1">
    <source>
        <dbReference type="EMBL" id="CAF1412886.1"/>
    </source>
</evidence>
<dbReference type="EMBL" id="CAJNOL010007404">
    <property type="protein sequence ID" value="CAF1627930.1"/>
    <property type="molecule type" value="Genomic_DNA"/>
</dbReference>
<feature type="non-terminal residue" evidence="2">
    <location>
        <position position="1"/>
    </location>
</feature>
<accession>A0A816CUL0</accession>
<sequence length="37" mass="4168">PATGIVHMVETNFQSTSKLKQPSFPRINLTYPPLILQ</sequence>
<organism evidence="2 3">
    <name type="scientific">Rotaria sordida</name>
    <dbReference type="NCBI Taxonomy" id="392033"/>
    <lineage>
        <taxon>Eukaryota</taxon>
        <taxon>Metazoa</taxon>
        <taxon>Spiralia</taxon>
        <taxon>Gnathifera</taxon>
        <taxon>Rotifera</taxon>
        <taxon>Eurotatoria</taxon>
        <taxon>Bdelloidea</taxon>
        <taxon>Philodinida</taxon>
        <taxon>Philodinidae</taxon>
        <taxon>Rotaria</taxon>
    </lineage>
</organism>
<reference evidence="2" key="1">
    <citation type="submission" date="2021-02" db="EMBL/GenBank/DDBJ databases">
        <authorList>
            <person name="Nowell W R."/>
        </authorList>
    </citation>
    <scope>NUCLEOTIDE SEQUENCE</scope>
</reference>
<dbReference type="AlphaFoldDB" id="A0A816CUL0"/>
<keyword evidence="3" id="KW-1185">Reference proteome</keyword>
<evidence type="ECO:0000313" key="3">
    <source>
        <dbReference type="Proteomes" id="UP000663870"/>
    </source>
</evidence>
<dbReference type="Proteomes" id="UP000663870">
    <property type="component" value="Unassembled WGS sequence"/>
</dbReference>